<dbReference type="EMBL" id="MPDH01000026">
    <property type="protein sequence ID" value="PNP88241.1"/>
    <property type="molecule type" value="Genomic_DNA"/>
</dbReference>
<name>A0ABX4XIQ3_9LIST</name>
<reference evidence="1 2" key="1">
    <citation type="submission" date="2016-11" db="EMBL/GenBank/DDBJ databases">
        <title>Whole Genome Sequence of Listeria newyorkensis.</title>
        <authorList>
            <person name="Frink S."/>
            <person name="Morales C."/>
            <person name="Kiang D."/>
        </authorList>
    </citation>
    <scope>NUCLEOTIDE SEQUENCE [LARGE SCALE GENOMIC DNA]</scope>
    <source>
        <strain evidence="1 2">F1604011-044</strain>
    </source>
</reference>
<evidence type="ECO:0008006" key="3">
    <source>
        <dbReference type="Google" id="ProtNLM"/>
    </source>
</evidence>
<sequence>MPSEVKVAGVIYNVVEKDLVVVGESAVLGSCDFDKTEIELKTGMSQTRKEQVFIHELTHAILFEAGFTEHDEDLVDRFAIVAHQVLKDNWNQGDLYG</sequence>
<evidence type="ECO:0000313" key="2">
    <source>
        <dbReference type="Proteomes" id="UP000236500"/>
    </source>
</evidence>
<protein>
    <recommendedName>
        <fullName evidence="3">IrrE N-terminal-like domain-containing protein</fullName>
    </recommendedName>
</protein>
<proteinExistence type="predicted"/>
<accession>A0ABX4XIQ3</accession>
<dbReference type="Proteomes" id="UP000236500">
    <property type="component" value="Unassembled WGS sequence"/>
</dbReference>
<organism evidence="1 2">
    <name type="scientific">Listeria newyorkensis</name>
    <dbReference type="NCBI Taxonomy" id="1497681"/>
    <lineage>
        <taxon>Bacteria</taxon>
        <taxon>Bacillati</taxon>
        <taxon>Bacillota</taxon>
        <taxon>Bacilli</taxon>
        <taxon>Bacillales</taxon>
        <taxon>Listeriaceae</taxon>
        <taxon>Listeria</taxon>
    </lineage>
</organism>
<evidence type="ECO:0000313" key="1">
    <source>
        <dbReference type="EMBL" id="PNP88241.1"/>
    </source>
</evidence>
<comment type="caution">
    <text evidence="1">The sequence shown here is derived from an EMBL/GenBank/DDBJ whole genome shotgun (WGS) entry which is preliminary data.</text>
</comment>
<gene>
    <name evidence="1" type="ORF">BMT55_15685</name>
</gene>
<keyword evidence="2" id="KW-1185">Reference proteome</keyword>